<gene>
    <name evidence="6" type="ORF">METZ01_LOCUS169538</name>
</gene>
<organism evidence="6">
    <name type="scientific">marine metagenome</name>
    <dbReference type="NCBI Taxonomy" id="408172"/>
    <lineage>
        <taxon>unclassified sequences</taxon>
        <taxon>metagenomes</taxon>
        <taxon>ecological metagenomes</taxon>
    </lineage>
</organism>
<dbReference type="SMART" id="SM00479">
    <property type="entry name" value="EXOIII"/>
    <property type="match status" value="1"/>
</dbReference>
<evidence type="ECO:0000256" key="1">
    <source>
        <dbReference type="ARBA" id="ARBA00009921"/>
    </source>
</evidence>
<evidence type="ECO:0000313" key="6">
    <source>
        <dbReference type="EMBL" id="SVB16684.1"/>
    </source>
</evidence>
<accession>A0A382BSP9</accession>
<evidence type="ECO:0000256" key="4">
    <source>
        <dbReference type="ARBA" id="ARBA00022839"/>
    </source>
</evidence>
<dbReference type="CDD" id="cd06135">
    <property type="entry name" value="Orn"/>
    <property type="match status" value="1"/>
</dbReference>
<dbReference type="NCBIfam" id="NF003765">
    <property type="entry name" value="PRK05359.1"/>
    <property type="match status" value="1"/>
</dbReference>
<dbReference type="InterPro" id="IPR013520">
    <property type="entry name" value="Ribonucl_H"/>
</dbReference>
<keyword evidence="2" id="KW-0540">Nuclease</keyword>
<sequence>MARELLWLDLEMTGLNSNYHDIVEIATVITDAYLEVIAEGPDLIVHAHATVITDAHLEVIAEGPDLIVHAHEERLERMGDYVHEMHQRSGLLDEIRASELTLAEAEEQTLSFIDSHLPQDYRPPMCGNSIGTDRRFLEVQMPKLENRCHYRVVDVSSIKELAWRWYPKAMKQAPSKLEAHRARGDILESIAELKFYRTQFMQPPERA</sequence>
<evidence type="ECO:0000259" key="5">
    <source>
        <dbReference type="SMART" id="SM00479"/>
    </source>
</evidence>
<dbReference type="InterPro" id="IPR012337">
    <property type="entry name" value="RNaseH-like_sf"/>
</dbReference>
<keyword evidence="4" id="KW-0269">Exonuclease</keyword>
<dbReference type="GO" id="GO:0003676">
    <property type="term" value="F:nucleic acid binding"/>
    <property type="evidence" value="ECO:0007669"/>
    <property type="project" value="InterPro"/>
</dbReference>
<dbReference type="SUPFAM" id="SSF53098">
    <property type="entry name" value="Ribonuclease H-like"/>
    <property type="match status" value="2"/>
</dbReference>
<dbReference type="AlphaFoldDB" id="A0A382BSP9"/>
<dbReference type="Gene3D" id="3.30.420.10">
    <property type="entry name" value="Ribonuclease H-like superfamily/Ribonuclease H"/>
    <property type="match status" value="2"/>
</dbReference>
<dbReference type="PANTHER" id="PTHR11046:SF0">
    <property type="entry name" value="OLIGORIBONUCLEASE, MITOCHONDRIAL"/>
    <property type="match status" value="1"/>
</dbReference>
<protein>
    <recommendedName>
        <fullName evidence="5">Exonuclease domain-containing protein</fullName>
    </recommendedName>
</protein>
<dbReference type="EMBL" id="UINC01031130">
    <property type="protein sequence ID" value="SVB16684.1"/>
    <property type="molecule type" value="Genomic_DNA"/>
</dbReference>
<evidence type="ECO:0000256" key="2">
    <source>
        <dbReference type="ARBA" id="ARBA00022722"/>
    </source>
</evidence>
<name>A0A382BSP9_9ZZZZ</name>
<dbReference type="InterPro" id="IPR022894">
    <property type="entry name" value="Oligoribonuclease"/>
</dbReference>
<dbReference type="PANTHER" id="PTHR11046">
    <property type="entry name" value="OLIGORIBONUCLEASE, MITOCHONDRIAL"/>
    <property type="match status" value="1"/>
</dbReference>
<dbReference type="GO" id="GO:0000175">
    <property type="term" value="F:3'-5'-RNA exonuclease activity"/>
    <property type="evidence" value="ECO:0007669"/>
    <property type="project" value="InterPro"/>
</dbReference>
<keyword evidence="3" id="KW-0378">Hydrolase</keyword>
<comment type="similarity">
    <text evidence="1">Belongs to the oligoribonuclease family.</text>
</comment>
<dbReference type="Pfam" id="PF00929">
    <property type="entry name" value="RNase_T"/>
    <property type="match status" value="2"/>
</dbReference>
<dbReference type="InterPro" id="IPR036397">
    <property type="entry name" value="RNaseH_sf"/>
</dbReference>
<reference evidence="6" key="1">
    <citation type="submission" date="2018-05" db="EMBL/GenBank/DDBJ databases">
        <authorList>
            <person name="Lanie J.A."/>
            <person name="Ng W.-L."/>
            <person name="Kazmierczak K.M."/>
            <person name="Andrzejewski T.M."/>
            <person name="Davidsen T.M."/>
            <person name="Wayne K.J."/>
            <person name="Tettelin H."/>
            <person name="Glass J.I."/>
            <person name="Rusch D."/>
            <person name="Podicherti R."/>
            <person name="Tsui H.-C.T."/>
            <person name="Winkler M.E."/>
        </authorList>
    </citation>
    <scope>NUCLEOTIDE SEQUENCE</scope>
</reference>
<feature type="domain" description="Exonuclease" evidence="5">
    <location>
        <begin position="4"/>
        <end position="202"/>
    </location>
</feature>
<proteinExistence type="inferred from homology"/>
<evidence type="ECO:0000256" key="3">
    <source>
        <dbReference type="ARBA" id="ARBA00022801"/>
    </source>
</evidence>